<name>A0A848FJV4_9BURK</name>
<reference evidence="14 15" key="1">
    <citation type="submission" date="2020-04" db="EMBL/GenBank/DDBJ databases">
        <title>Azohydromonas sp. isolated from soil.</title>
        <authorList>
            <person name="Dahal R.H."/>
        </authorList>
    </citation>
    <scope>NUCLEOTIDE SEQUENCE [LARGE SCALE GENOMIC DNA]</scope>
    <source>
        <strain evidence="14 15">G-1-1-14</strain>
    </source>
</reference>
<evidence type="ECO:0000256" key="11">
    <source>
        <dbReference type="PIRSR" id="PIRSR605708-2"/>
    </source>
</evidence>
<dbReference type="InterPro" id="IPR005708">
    <property type="entry name" value="Homogentis_dOase"/>
</dbReference>
<evidence type="ECO:0000313" key="15">
    <source>
        <dbReference type="Proteomes" id="UP000574067"/>
    </source>
</evidence>
<keyword evidence="7 11" id="KW-0408">Iron</keyword>
<accession>A0A848FJV4</accession>
<gene>
    <name evidence="14" type="ORF">HHL10_26990</name>
</gene>
<dbReference type="Pfam" id="PF20510">
    <property type="entry name" value="HgmA_N"/>
    <property type="match status" value="1"/>
</dbReference>
<dbReference type="Proteomes" id="UP000574067">
    <property type="component" value="Unassembled WGS sequence"/>
</dbReference>
<feature type="binding site" evidence="11">
    <location>
        <position position="347"/>
    </location>
    <ligand>
        <name>homogentisate</name>
        <dbReference type="ChEBI" id="CHEBI:16169"/>
    </ligand>
</feature>
<comment type="cofactor">
    <cofactor evidence="1 11">
        <name>Fe cation</name>
        <dbReference type="ChEBI" id="CHEBI:24875"/>
    </cofactor>
</comment>
<dbReference type="CDD" id="cd07000">
    <property type="entry name" value="cupin_HGO_N"/>
    <property type="match status" value="1"/>
</dbReference>
<feature type="binding site" evidence="11">
    <location>
        <position position="332"/>
    </location>
    <ligand>
        <name>Fe cation</name>
        <dbReference type="ChEBI" id="CHEBI:24875"/>
    </ligand>
</feature>
<dbReference type="Gene3D" id="2.60.120.10">
    <property type="entry name" value="Jelly Rolls"/>
    <property type="match status" value="2"/>
</dbReference>
<dbReference type="PANTHER" id="PTHR11056">
    <property type="entry name" value="HOMOGENTISATE 1,2-DIOXYGENASE"/>
    <property type="match status" value="1"/>
</dbReference>
<dbReference type="NCBIfam" id="TIGR01015">
    <property type="entry name" value="hmgA"/>
    <property type="match status" value="1"/>
</dbReference>
<evidence type="ECO:0000256" key="10">
    <source>
        <dbReference type="PIRSR" id="PIRSR605708-1"/>
    </source>
</evidence>
<evidence type="ECO:0000256" key="4">
    <source>
        <dbReference type="ARBA" id="ARBA00022878"/>
    </source>
</evidence>
<dbReference type="InterPro" id="IPR046451">
    <property type="entry name" value="HgmA_C"/>
</dbReference>
<evidence type="ECO:0000256" key="3">
    <source>
        <dbReference type="ARBA" id="ARBA00022723"/>
    </source>
</evidence>
<keyword evidence="4" id="KW-0828">Tyrosine catabolism</keyword>
<dbReference type="GO" id="GO:0046872">
    <property type="term" value="F:metal ion binding"/>
    <property type="evidence" value="ECO:0007669"/>
    <property type="project" value="UniProtKB-KW"/>
</dbReference>
<dbReference type="PANTHER" id="PTHR11056:SF0">
    <property type="entry name" value="HOMOGENTISATE 1,2-DIOXYGENASE"/>
    <property type="match status" value="1"/>
</dbReference>
<comment type="caution">
    <text evidence="14">The sequence shown here is derived from an EMBL/GenBank/DDBJ whole genome shotgun (WGS) entry which is preliminary data.</text>
</comment>
<feature type="binding site" evidence="11">
    <location>
        <position position="368"/>
    </location>
    <ligand>
        <name>Fe cation</name>
        <dbReference type="ChEBI" id="CHEBI:24875"/>
    </ligand>
</feature>
<dbReference type="EC" id="1.13.11.5" evidence="9"/>
<dbReference type="InterPro" id="IPR046452">
    <property type="entry name" value="HgmA_N"/>
</dbReference>
<organism evidence="14 15">
    <name type="scientific">Azohydromonas caseinilytica</name>
    <dbReference type="NCBI Taxonomy" id="2728836"/>
    <lineage>
        <taxon>Bacteria</taxon>
        <taxon>Pseudomonadati</taxon>
        <taxon>Pseudomonadota</taxon>
        <taxon>Betaproteobacteria</taxon>
        <taxon>Burkholderiales</taxon>
        <taxon>Sphaerotilaceae</taxon>
        <taxon>Azohydromonas</taxon>
    </lineage>
</organism>
<evidence type="ECO:0000256" key="5">
    <source>
        <dbReference type="ARBA" id="ARBA00022964"/>
    </source>
</evidence>
<feature type="binding site" evidence="11">
    <location>
        <position position="368"/>
    </location>
    <ligand>
        <name>homogentisate</name>
        <dbReference type="ChEBI" id="CHEBI:16169"/>
    </ligand>
</feature>
<evidence type="ECO:0000256" key="8">
    <source>
        <dbReference type="ARBA" id="ARBA00023232"/>
    </source>
</evidence>
<evidence type="ECO:0000256" key="6">
    <source>
        <dbReference type="ARBA" id="ARBA00023002"/>
    </source>
</evidence>
<feature type="binding site" evidence="11">
    <location>
        <position position="338"/>
    </location>
    <ligand>
        <name>Fe cation</name>
        <dbReference type="ChEBI" id="CHEBI:24875"/>
    </ligand>
</feature>
<dbReference type="GO" id="GO:0006572">
    <property type="term" value="P:L-tyrosine catabolic process"/>
    <property type="evidence" value="ECO:0007669"/>
    <property type="project" value="UniProtKB-UniRule"/>
</dbReference>
<keyword evidence="3 11" id="KW-0479">Metal-binding</keyword>
<evidence type="ECO:0000256" key="1">
    <source>
        <dbReference type="ARBA" id="ARBA00001962"/>
    </source>
</evidence>
<evidence type="ECO:0000256" key="2">
    <source>
        <dbReference type="ARBA" id="ARBA00007757"/>
    </source>
</evidence>
<dbReference type="GO" id="GO:0005737">
    <property type="term" value="C:cytoplasm"/>
    <property type="evidence" value="ECO:0007669"/>
    <property type="project" value="TreeGrafter"/>
</dbReference>
<feature type="domain" description="Homogentisate 1,2-dioxygenase N-terminal" evidence="13">
    <location>
        <begin position="5"/>
        <end position="275"/>
    </location>
</feature>
<evidence type="ECO:0000256" key="7">
    <source>
        <dbReference type="ARBA" id="ARBA00023004"/>
    </source>
</evidence>
<dbReference type="EMBL" id="JABBFW010000035">
    <property type="protein sequence ID" value="NML18619.1"/>
    <property type="molecule type" value="Genomic_DNA"/>
</dbReference>
<comment type="similarity">
    <text evidence="2">Belongs to the homogentisate dioxygenase family.</text>
</comment>
<dbReference type="InterPro" id="IPR014710">
    <property type="entry name" value="RmlC-like_jellyroll"/>
</dbReference>
<evidence type="ECO:0000313" key="14">
    <source>
        <dbReference type="EMBL" id="NML18619.1"/>
    </source>
</evidence>
<keyword evidence="15" id="KW-1185">Reference proteome</keyword>
<keyword evidence="8" id="KW-0585">Phenylalanine catabolism</keyword>
<dbReference type="SUPFAM" id="SSF51182">
    <property type="entry name" value="RmlC-like cupins"/>
    <property type="match status" value="1"/>
</dbReference>
<keyword evidence="6 14" id="KW-0560">Oxidoreductase</keyword>
<feature type="domain" description="Homogentisate 1,2-dioxygenase C-terminal" evidence="12">
    <location>
        <begin position="278"/>
        <end position="428"/>
    </location>
</feature>
<proteinExistence type="inferred from homology"/>
<dbReference type="FunFam" id="2.60.120.10:FF:000034">
    <property type="entry name" value="Homogentisate 1,2-dioxygenase"/>
    <property type="match status" value="1"/>
</dbReference>
<dbReference type="AlphaFoldDB" id="A0A848FJV4"/>
<dbReference type="Pfam" id="PF04209">
    <property type="entry name" value="HgmA_C"/>
    <property type="match status" value="1"/>
</dbReference>
<protein>
    <recommendedName>
        <fullName evidence="9">Homogentisate 1,2-dioxygenase</fullName>
        <ecNumber evidence="9">1.13.11.5</ecNumber>
    </recommendedName>
</protein>
<dbReference type="InterPro" id="IPR011051">
    <property type="entry name" value="RmlC_Cupin_sf"/>
</dbReference>
<dbReference type="RefSeq" id="WP_169163514.1">
    <property type="nucleotide sequence ID" value="NZ_JABBFW010000035.1"/>
</dbReference>
<sequence>MSDLKYQNGFGNHFATEAVPGALPQGRNSPQQVALGLYAELVSGSAFTAPRAENLRSWLYRRQPSVVTGAYRPYAQPWLKTGAAEGQPMPPDPLRWHPVPIPRAEEQALDFVDGLRTVVVNGDVEAQSGMAAHLALVNRSMARRAFVNADGEMLLVPQEGALRLVTELGVLEVKPGEIALLPRGIAFKVEVQGPTRLYVCENYGAPFRLPELGPIGSNGLANPRDFLAPVAAFEDGEGPYEIVKKYGGALWRNEQAGTPFNVVAWHGNLAPLKYDTVNFMTIGSISFDHPDPSIFTVLTSPSDTPGTANCDFVIFPPRWMVAEDTFRPPWYHRNLMSEFMGLVYGQYDAKPEGFKPGGMSLHNGMVPHGPDAEAFEKASTAPLAPHKLDNTLAFMFESRWRFRPTAFALQEAPRDAAYAECWAGLGDRFQQP</sequence>
<evidence type="ECO:0000256" key="9">
    <source>
        <dbReference type="NCBIfam" id="TIGR01015"/>
    </source>
</evidence>
<keyword evidence="5 14" id="KW-0223">Dioxygenase</keyword>
<evidence type="ECO:0000259" key="13">
    <source>
        <dbReference type="Pfam" id="PF20510"/>
    </source>
</evidence>
<feature type="active site" description="Proton acceptor" evidence="10">
    <location>
        <position position="289"/>
    </location>
</feature>
<dbReference type="GO" id="GO:0006559">
    <property type="term" value="P:L-phenylalanine catabolic process"/>
    <property type="evidence" value="ECO:0007669"/>
    <property type="project" value="UniProtKB-UniRule"/>
</dbReference>
<dbReference type="GO" id="GO:0004411">
    <property type="term" value="F:homogentisate 1,2-dioxygenase activity"/>
    <property type="evidence" value="ECO:0007669"/>
    <property type="project" value="UniProtKB-UniRule"/>
</dbReference>
<evidence type="ECO:0000259" key="12">
    <source>
        <dbReference type="Pfam" id="PF04209"/>
    </source>
</evidence>